<dbReference type="AlphaFoldDB" id="A0A285LWZ5"/>
<dbReference type="Pfam" id="PF00106">
    <property type="entry name" value="adh_short"/>
    <property type="match status" value="1"/>
</dbReference>
<dbReference type="EMBL" id="OBEG01000008">
    <property type="protein sequence ID" value="SNY89432.1"/>
    <property type="molecule type" value="Genomic_DNA"/>
</dbReference>
<dbReference type="RefSeq" id="WP_067779488.1">
    <property type="nucleotide sequence ID" value="NZ_JAMTCX010000002.1"/>
</dbReference>
<protein>
    <submittedName>
        <fullName evidence="4">Short-chain dehydrogenase</fullName>
    </submittedName>
</protein>
<dbReference type="InterPro" id="IPR036291">
    <property type="entry name" value="NAD(P)-bd_dom_sf"/>
</dbReference>
<keyword evidence="2" id="KW-0560">Oxidoreductase</keyword>
<dbReference type="PROSITE" id="PS00061">
    <property type="entry name" value="ADH_SHORT"/>
    <property type="match status" value="1"/>
</dbReference>
<evidence type="ECO:0000256" key="1">
    <source>
        <dbReference type="ARBA" id="ARBA00006484"/>
    </source>
</evidence>
<dbReference type="Proteomes" id="UP000219565">
    <property type="component" value="Unassembled WGS sequence"/>
</dbReference>
<organism evidence="4 5">
    <name type="scientific">Nocardia amikacinitolerans</name>
    <dbReference type="NCBI Taxonomy" id="756689"/>
    <lineage>
        <taxon>Bacteria</taxon>
        <taxon>Bacillati</taxon>
        <taxon>Actinomycetota</taxon>
        <taxon>Actinomycetes</taxon>
        <taxon>Mycobacteriales</taxon>
        <taxon>Nocardiaceae</taxon>
        <taxon>Nocardia</taxon>
    </lineage>
</organism>
<proteinExistence type="inferred from homology"/>
<gene>
    <name evidence="4" type="ORF">SAMN04244553_6444</name>
</gene>
<keyword evidence="5" id="KW-1185">Reference proteome</keyword>
<evidence type="ECO:0000256" key="2">
    <source>
        <dbReference type="ARBA" id="ARBA00023002"/>
    </source>
</evidence>
<evidence type="ECO:0000313" key="4">
    <source>
        <dbReference type="EMBL" id="SNY89432.1"/>
    </source>
</evidence>
<dbReference type="OrthoDB" id="4533640at2"/>
<dbReference type="InterPro" id="IPR020904">
    <property type="entry name" value="Sc_DH/Rdtase_CS"/>
</dbReference>
<dbReference type="CDD" id="cd05233">
    <property type="entry name" value="SDR_c"/>
    <property type="match status" value="1"/>
</dbReference>
<dbReference type="Gene3D" id="3.40.50.720">
    <property type="entry name" value="NAD(P)-binding Rossmann-like Domain"/>
    <property type="match status" value="1"/>
</dbReference>
<dbReference type="PRINTS" id="PR00080">
    <property type="entry name" value="SDRFAMILY"/>
</dbReference>
<comment type="similarity">
    <text evidence="1 3">Belongs to the short-chain dehydrogenases/reductases (SDR) family.</text>
</comment>
<dbReference type="STRING" id="1379680.GCA_001612615_00823"/>
<dbReference type="PANTHER" id="PTHR43669:SF3">
    <property type="entry name" value="ALCOHOL DEHYDROGENASE, PUTATIVE (AFU_ORTHOLOGUE AFUA_3G03445)-RELATED"/>
    <property type="match status" value="1"/>
</dbReference>
<dbReference type="InterPro" id="IPR002347">
    <property type="entry name" value="SDR_fam"/>
</dbReference>
<dbReference type="SUPFAM" id="SSF51735">
    <property type="entry name" value="NAD(P)-binding Rossmann-fold domains"/>
    <property type="match status" value="1"/>
</dbReference>
<dbReference type="GO" id="GO:0016491">
    <property type="term" value="F:oxidoreductase activity"/>
    <property type="evidence" value="ECO:0007669"/>
    <property type="project" value="UniProtKB-KW"/>
</dbReference>
<reference evidence="4 5" key="1">
    <citation type="submission" date="2017-09" db="EMBL/GenBank/DDBJ databases">
        <authorList>
            <person name="Ehlers B."/>
            <person name="Leendertz F.H."/>
        </authorList>
    </citation>
    <scope>NUCLEOTIDE SEQUENCE [LARGE SCALE GENOMIC DNA]</scope>
    <source>
        <strain evidence="4 5">DSM 45537</strain>
    </source>
</reference>
<dbReference type="PANTHER" id="PTHR43669">
    <property type="entry name" value="5-KETO-D-GLUCONATE 5-REDUCTASE"/>
    <property type="match status" value="1"/>
</dbReference>
<evidence type="ECO:0000256" key="3">
    <source>
        <dbReference type="RuleBase" id="RU000363"/>
    </source>
</evidence>
<evidence type="ECO:0000313" key="5">
    <source>
        <dbReference type="Proteomes" id="UP000219565"/>
    </source>
</evidence>
<accession>A0A285LWZ5</accession>
<sequence>MSKKTLVGKRVAITGGAHGVGREIALAFLAAGADVALGDCDTGRARAVAEQFARMHGGTAVGLTLDTADSARFAEFLARAERKLGGLDVVVNAADTAPSGSFLSESEIESDHQIDVNLRAVITGSRLAGRRFVEQGHGHIVNIGSAVGVTAALGAAVYSATKHAVVGLGTALHRGLAEQGVLVSTIAPGYAPAPELVADAIVDCVEHRRSGLVVVPSDGWLRSAVPDRIRLRRTLRRMVGRV</sequence>
<name>A0A285LWZ5_9NOCA</name>
<dbReference type="PRINTS" id="PR00081">
    <property type="entry name" value="GDHRDH"/>
</dbReference>